<dbReference type="Proteomes" id="UP001323617">
    <property type="component" value="Unassembled WGS sequence"/>
</dbReference>
<organism evidence="1 2">
    <name type="scientific">Podospora pseudoanserina</name>
    <dbReference type="NCBI Taxonomy" id="2609844"/>
    <lineage>
        <taxon>Eukaryota</taxon>
        <taxon>Fungi</taxon>
        <taxon>Dikarya</taxon>
        <taxon>Ascomycota</taxon>
        <taxon>Pezizomycotina</taxon>
        <taxon>Sordariomycetes</taxon>
        <taxon>Sordariomycetidae</taxon>
        <taxon>Sordariales</taxon>
        <taxon>Podosporaceae</taxon>
        <taxon>Podospora</taxon>
    </lineage>
</organism>
<keyword evidence="2" id="KW-1185">Reference proteome</keyword>
<comment type="caution">
    <text evidence="1">The sequence shown here is derived from an EMBL/GenBank/DDBJ whole genome shotgun (WGS) entry which is preliminary data.</text>
</comment>
<reference evidence="1 2" key="1">
    <citation type="journal article" date="2023" name="bioRxiv">
        <title>High-quality genome assemblies of four members of thePodospora anserinaspecies complex.</title>
        <authorList>
            <person name="Ament-Velasquez S.L."/>
            <person name="Vogan A.A."/>
            <person name="Wallerman O."/>
            <person name="Hartmann F."/>
            <person name="Gautier V."/>
            <person name="Silar P."/>
            <person name="Giraud T."/>
            <person name="Johannesson H."/>
        </authorList>
    </citation>
    <scope>NUCLEOTIDE SEQUENCE [LARGE SCALE GENOMIC DNA]</scope>
    <source>
        <strain evidence="1 2">CBS 124.78</strain>
    </source>
</reference>
<gene>
    <name evidence="1" type="ORF">QC764_0007090</name>
</gene>
<evidence type="ECO:0000313" key="1">
    <source>
        <dbReference type="EMBL" id="KAK4681252.1"/>
    </source>
</evidence>
<proteinExistence type="predicted"/>
<dbReference type="RefSeq" id="XP_062804722.1">
    <property type="nucleotide sequence ID" value="XM_062939811.1"/>
</dbReference>
<accession>A0ABR0IMF5</accession>
<name>A0ABR0IMF5_9PEZI</name>
<evidence type="ECO:0000313" key="2">
    <source>
        <dbReference type="Proteomes" id="UP001323617"/>
    </source>
</evidence>
<dbReference type="EMBL" id="JAFFHC010000001">
    <property type="protein sequence ID" value="KAK4681252.1"/>
    <property type="molecule type" value="Genomic_DNA"/>
</dbReference>
<protein>
    <submittedName>
        <fullName evidence="1">Uncharacterized protein</fullName>
    </submittedName>
</protein>
<dbReference type="GeneID" id="87960268"/>
<sequence>MGVGVLSVDSVSGFKQLVPLIGPEKELLNMFCTIRPSNVPFLGFFLSAFPTPVLHARHASRPWDHEAGSYSYISTTSRR</sequence>